<proteinExistence type="predicted"/>
<dbReference type="PROSITE" id="PS50887">
    <property type="entry name" value="GGDEF"/>
    <property type="match status" value="1"/>
</dbReference>
<dbReference type="InterPro" id="IPR035965">
    <property type="entry name" value="PAS-like_dom_sf"/>
</dbReference>
<protein>
    <submittedName>
        <fullName evidence="3">Sensor domain-containing diguanylate cyclase</fullName>
    </submittedName>
</protein>
<comment type="caution">
    <text evidence="3">The sequence shown here is derived from an EMBL/GenBank/DDBJ whole genome shotgun (WGS) entry which is preliminary data.</text>
</comment>
<keyword evidence="1" id="KW-0175">Coiled coil</keyword>
<dbReference type="InterPro" id="IPR043128">
    <property type="entry name" value="Rev_trsase/Diguanyl_cyclase"/>
</dbReference>
<dbReference type="GO" id="GO:1902201">
    <property type="term" value="P:negative regulation of bacterial-type flagellum-dependent cell motility"/>
    <property type="evidence" value="ECO:0007669"/>
    <property type="project" value="TreeGrafter"/>
</dbReference>
<dbReference type="InterPro" id="IPR050469">
    <property type="entry name" value="Diguanylate_Cyclase"/>
</dbReference>
<reference evidence="3 4" key="1">
    <citation type="submission" date="2017-08" db="EMBL/GenBank/DDBJ databases">
        <title>Substantial Increase in Enzyme Production by Combined Drug-Resistance Mutations in Paenibacillus agaridevorans.</title>
        <authorList>
            <person name="Tanaka Y."/>
            <person name="Funane K."/>
            <person name="Hosaka T."/>
            <person name="Shiwa Y."/>
            <person name="Fujita N."/>
            <person name="Miyazaki T."/>
            <person name="Yoshikawa H."/>
            <person name="Murakami K."/>
            <person name="Kasahara K."/>
            <person name="Inaoka T."/>
            <person name="Hiraga Y."/>
            <person name="Ochi K."/>
        </authorList>
    </citation>
    <scope>NUCLEOTIDE SEQUENCE [LARGE SCALE GENOMIC DNA]</scope>
    <source>
        <strain evidence="3 4">T-3040</strain>
    </source>
</reference>
<dbReference type="SUPFAM" id="SSF55073">
    <property type="entry name" value="Nucleotide cyclase"/>
    <property type="match status" value="1"/>
</dbReference>
<dbReference type="InterPro" id="IPR029787">
    <property type="entry name" value="Nucleotide_cyclase"/>
</dbReference>
<name>A0A2R5EVC5_9BACL</name>
<evidence type="ECO:0000259" key="2">
    <source>
        <dbReference type="PROSITE" id="PS50887"/>
    </source>
</evidence>
<dbReference type="SMART" id="SM00267">
    <property type="entry name" value="GGDEF"/>
    <property type="match status" value="1"/>
</dbReference>
<dbReference type="InterPro" id="IPR000160">
    <property type="entry name" value="GGDEF_dom"/>
</dbReference>
<gene>
    <name evidence="3" type="ORF">PAT3040_05403</name>
</gene>
<evidence type="ECO:0000313" key="4">
    <source>
        <dbReference type="Proteomes" id="UP000245202"/>
    </source>
</evidence>
<dbReference type="AlphaFoldDB" id="A0A2R5EVC5"/>
<dbReference type="Gene3D" id="3.30.70.270">
    <property type="match status" value="1"/>
</dbReference>
<dbReference type="GO" id="GO:0005886">
    <property type="term" value="C:plasma membrane"/>
    <property type="evidence" value="ECO:0007669"/>
    <property type="project" value="TreeGrafter"/>
</dbReference>
<sequence>MDSRLDNAPCGYFSITDAGIIREVNQTLLNMLQHDNPELAGLHVESVLSVTNKLLFHTYFYPHIQLYGQVNEMYMSLRTNSGGDVPVLLNGIRRTRDGESRIDIVVVEMRKRIEHEKDVLQTKVKLQELYQATNEANKRLELLNEEYERKQQELMLINSRLEAMATTDPLTGLRNRRYFQDHLTTLLAKHQDSGQPLSMLIIDIDHFKHINDTYGHPIGDIVLAKLAELLQSMSRETDIIARFGGEEFVAILPETGKEQAVDIAEALCRATAATPMDDYRITISLGVATAEVGETNGTLVKKADTALYASKSGGRNRVTHAGDL</sequence>
<dbReference type="NCBIfam" id="TIGR00254">
    <property type="entry name" value="GGDEF"/>
    <property type="match status" value="1"/>
</dbReference>
<evidence type="ECO:0000313" key="3">
    <source>
        <dbReference type="EMBL" id="GBG10652.1"/>
    </source>
</evidence>
<evidence type="ECO:0000256" key="1">
    <source>
        <dbReference type="SAM" id="Coils"/>
    </source>
</evidence>
<accession>A0A2R5EVC5</accession>
<dbReference type="FunFam" id="3.30.70.270:FF:000001">
    <property type="entry name" value="Diguanylate cyclase domain protein"/>
    <property type="match status" value="1"/>
</dbReference>
<dbReference type="SUPFAM" id="SSF55785">
    <property type="entry name" value="PYP-like sensor domain (PAS domain)"/>
    <property type="match status" value="1"/>
</dbReference>
<dbReference type="InterPro" id="IPR000014">
    <property type="entry name" value="PAS"/>
</dbReference>
<dbReference type="Gene3D" id="3.30.450.20">
    <property type="entry name" value="PAS domain"/>
    <property type="match status" value="1"/>
</dbReference>
<dbReference type="GO" id="GO:0043709">
    <property type="term" value="P:cell adhesion involved in single-species biofilm formation"/>
    <property type="evidence" value="ECO:0007669"/>
    <property type="project" value="TreeGrafter"/>
</dbReference>
<dbReference type="CDD" id="cd00130">
    <property type="entry name" value="PAS"/>
    <property type="match status" value="1"/>
</dbReference>
<dbReference type="EMBL" id="BDQX01000339">
    <property type="protein sequence ID" value="GBG10652.1"/>
    <property type="molecule type" value="Genomic_DNA"/>
</dbReference>
<dbReference type="Proteomes" id="UP000245202">
    <property type="component" value="Unassembled WGS sequence"/>
</dbReference>
<dbReference type="RefSeq" id="WP_108995115.1">
    <property type="nucleotide sequence ID" value="NZ_BDQX01000339.1"/>
</dbReference>
<dbReference type="Pfam" id="PF00990">
    <property type="entry name" value="GGDEF"/>
    <property type="match status" value="1"/>
</dbReference>
<feature type="coiled-coil region" evidence="1">
    <location>
        <begin position="123"/>
        <end position="164"/>
    </location>
</feature>
<feature type="domain" description="GGDEF" evidence="2">
    <location>
        <begin position="195"/>
        <end position="323"/>
    </location>
</feature>
<dbReference type="GO" id="GO:0052621">
    <property type="term" value="F:diguanylate cyclase activity"/>
    <property type="evidence" value="ECO:0007669"/>
    <property type="project" value="TreeGrafter"/>
</dbReference>
<organism evidence="3 4">
    <name type="scientific">Paenibacillus agaridevorans</name>
    <dbReference type="NCBI Taxonomy" id="171404"/>
    <lineage>
        <taxon>Bacteria</taxon>
        <taxon>Bacillati</taxon>
        <taxon>Bacillota</taxon>
        <taxon>Bacilli</taxon>
        <taxon>Bacillales</taxon>
        <taxon>Paenibacillaceae</taxon>
        <taxon>Paenibacillus</taxon>
    </lineage>
</organism>
<dbReference type="PANTHER" id="PTHR45138">
    <property type="entry name" value="REGULATORY COMPONENTS OF SENSORY TRANSDUCTION SYSTEM"/>
    <property type="match status" value="1"/>
</dbReference>
<dbReference type="PANTHER" id="PTHR45138:SF9">
    <property type="entry name" value="DIGUANYLATE CYCLASE DGCM-RELATED"/>
    <property type="match status" value="1"/>
</dbReference>
<dbReference type="CDD" id="cd01949">
    <property type="entry name" value="GGDEF"/>
    <property type="match status" value="1"/>
</dbReference>
<keyword evidence="4" id="KW-1185">Reference proteome</keyword>